<dbReference type="SUPFAM" id="SSF53167">
    <property type="entry name" value="Purine and uridine phosphorylases"/>
    <property type="match status" value="1"/>
</dbReference>
<evidence type="ECO:0000313" key="3">
    <source>
        <dbReference type="EMBL" id="GMM59641.1"/>
    </source>
</evidence>
<feature type="domain" description="Nucleoside phosphorylase" evidence="2">
    <location>
        <begin position="44"/>
        <end position="315"/>
    </location>
</feature>
<organism evidence="3 4">
    <name type="scientific">Novosphingobium pituita</name>
    <dbReference type="NCBI Taxonomy" id="3056842"/>
    <lineage>
        <taxon>Bacteria</taxon>
        <taxon>Pseudomonadati</taxon>
        <taxon>Pseudomonadota</taxon>
        <taxon>Alphaproteobacteria</taxon>
        <taxon>Sphingomonadales</taxon>
        <taxon>Sphingomonadaceae</taxon>
        <taxon>Novosphingobium</taxon>
    </lineage>
</organism>
<dbReference type="EMBL" id="BTFW01000001">
    <property type="protein sequence ID" value="GMM59641.1"/>
    <property type="molecule type" value="Genomic_DNA"/>
</dbReference>
<evidence type="ECO:0000313" key="4">
    <source>
        <dbReference type="Proteomes" id="UP001187221"/>
    </source>
</evidence>
<evidence type="ECO:0000259" key="2">
    <source>
        <dbReference type="Pfam" id="PF01048"/>
    </source>
</evidence>
<dbReference type="InterPro" id="IPR035994">
    <property type="entry name" value="Nucleoside_phosphorylase_sf"/>
</dbReference>
<dbReference type="Gene3D" id="3.40.50.1580">
    <property type="entry name" value="Nucleoside phosphorylase domain"/>
    <property type="match status" value="1"/>
</dbReference>
<gene>
    <name evidence="3" type="ORF">NUTIK01_04180</name>
</gene>
<dbReference type="Pfam" id="PF01048">
    <property type="entry name" value="PNP_UDP_1"/>
    <property type="match status" value="1"/>
</dbReference>
<protein>
    <submittedName>
        <fullName evidence="3">5'-methylthioadenosine/S-adenosylhomocysteine nucleosidase</fullName>
    </submittedName>
</protein>
<dbReference type="RefSeq" id="WP_317973493.1">
    <property type="nucleotide sequence ID" value="NZ_BTFW01000001.1"/>
</dbReference>
<name>A0ABQ6P4D8_9SPHN</name>
<dbReference type="CDD" id="cd09008">
    <property type="entry name" value="MTAN"/>
    <property type="match status" value="1"/>
</dbReference>
<reference evidence="3 4" key="1">
    <citation type="submission" date="2023-06" db="EMBL/GenBank/DDBJ databases">
        <title>Draft genome sequence of Novosphingobium sp. strain IK01.</title>
        <authorList>
            <person name="Hatamoto M."/>
            <person name="Ikarashi T."/>
            <person name="Yamaguchi T."/>
        </authorList>
    </citation>
    <scope>NUCLEOTIDE SEQUENCE [LARGE SCALE GENOMIC DNA]</scope>
    <source>
        <strain evidence="3 4">IK01</strain>
    </source>
</reference>
<dbReference type="PANTHER" id="PTHR21234">
    <property type="entry name" value="PURINE NUCLEOSIDE PHOSPHORYLASE"/>
    <property type="match status" value="1"/>
</dbReference>
<feature type="signal peptide" evidence="1">
    <location>
        <begin position="1"/>
        <end position="21"/>
    </location>
</feature>
<comment type="caution">
    <text evidence="3">The sequence shown here is derived from an EMBL/GenBank/DDBJ whole genome shotgun (WGS) entry which is preliminary data.</text>
</comment>
<keyword evidence="1" id="KW-0732">Signal</keyword>
<dbReference type="InterPro" id="IPR000845">
    <property type="entry name" value="Nucleoside_phosphorylase_d"/>
</dbReference>
<feature type="chain" id="PRO_5045750883" evidence="1">
    <location>
        <begin position="22"/>
        <end position="319"/>
    </location>
</feature>
<dbReference type="Proteomes" id="UP001187221">
    <property type="component" value="Unassembled WGS sequence"/>
</dbReference>
<sequence>MRFARVFLAAASLGVAVPALAAAPAPAQVSTLLDSTPRTLILTAYAPEWEAMAAVITHGQKLKINDREIVLGTLSGHPVILMSSGVSMVNAAMNTQLALDHFRVRRIVFSGVAGGVDPALSIGDVSVPEHWGQYLEVMLARKTGKGWQVPEPSPEGAPENWEFLFPNGTIVGNADEPARNHMTFAVDPGLLALARKVAAGISLEACVAPSAGQSAQTKLCLPHQPKVEVGGTGVSAGAYADNAQFREYLFRAWHARLLDMESAALTQVAYANKVPAIVFRSLSDLAGGDADHNMEYVFDHLASVNSAKVVEAFVAALPD</sequence>
<dbReference type="PANTHER" id="PTHR21234:SF42">
    <property type="entry name" value="PHOSPHORYLASE SUPERFAMILY PROTEIN"/>
    <property type="match status" value="1"/>
</dbReference>
<keyword evidence="4" id="KW-1185">Reference proteome</keyword>
<accession>A0ABQ6P4D8</accession>
<proteinExistence type="predicted"/>
<evidence type="ECO:0000256" key="1">
    <source>
        <dbReference type="SAM" id="SignalP"/>
    </source>
</evidence>